<dbReference type="GO" id="GO:0022857">
    <property type="term" value="F:transmembrane transporter activity"/>
    <property type="evidence" value="ECO:0007669"/>
    <property type="project" value="InterPro"/>
</dbReference>
<dbReference type="Gene3D" id="1.20.1740.10">
    <property type="entry name" value="Amino acid/polyamine transporter I"/>
    <property type="match status" value="1"/>
</dbReference>
<sequence length="513" mass="55993">MSHNMAKAPCDTDLDLGTEDSPMAYKVGTAIDQHDMRRVGKAQELRRNFRLISVIGFTAVLMCTWEAVLFTASYILPNGGLAGMVWMYLVSLFGFSFAILSMAEMASMAPTSGGQYRAQKFLSYITGWLCVLGWQVNIGAGCYLVATQLQGIIKLNDSEYTAQPWHVTVMIIVVAAVAILFNTFFAKKLPLIEGFILIIHVFGFFGILVPLWALAPRQSAKAVFTQFQNAYAWPSQGLGCLVGISGPMYALIGPDSAVHMAEEIKDASRVLPLGMIWTLIVNGLTGFIMVITFAFCIGNLEGALAPTYDYAYIDAFYIATNNKAGATIMACLIILMCMCSTISNVATASRQMFAFARDKGMPFSKFLCHVRAGWDIPLNAVLISFVITSLLSLINLGSKDAFNAILSLAVGAILSSYIISISCVAIRKIRGDPLPHARWSLGRAGLACNIIAVAFLLLVYAFSFFPLAPNPEPVTMNWASLLYGSVVLFSIFYYLLFGRHAYEGPVVLVNKEL</sequence>
<feature type="transmembrane region" description="Helical" evidence="6">
    <location>
        <begin position="326"/>
        <end position="347"/>
    </location>
</feature>
<dbReference type="GeneID" id="96003968"/>
<evidence type="ECO:0000256" key="2">
    <source>
        <dbReference type="ARBA" id="ARBA00022448"/>
    </source>
</evidence>
<evidence type="ECO:0000256" key="5">
    <source>
        <dbReference type="ARBA" id="ARBA00023136"/>
    </source>
</evidence>
<dbReference type="Proteomes" id="UP000803884">
    <property type="component" value="Unassembled WGS sequence"/>
</dbReference>
<feature type="transmembrane region" description="Helical" evidence="6">
    <location>
        <begin position="402"/>
        <end position="426"/>
    </location>
</feature>
<comment type="subcellular location">
    <subcellularLocation>
        <location evidence="1">Membrane</location>
        <topology evidence="1">Multi-pass membrane protein</topology>
    </subcellularLocation>
</comment>
<feature type="transmembrane region" description="Helical" evidence="6">
    <location>
        <begin position="51"/>
        <end position="75"/>
    </location>
</feature>
<dbReference type="RefSeq" id="XP_069232068.1">
    <property type="nucleotide sequence ID" value="XM_069371130.1"/>
</dbReference>
<name>A0AB34KZZ1_9PEZI</name>
<evidence type="ECO:0000256" key="1">
    <source>
        <dbReference type="ARBA" id="ARBA00004141"/>
    </source>
</evidence>
<feature type="transmembrane region" description="Helical" evidence="6">
    <location>
        <begin position="192"/>
        <end position="213"/>
    </location>
</feature>
<reference evidence="7 8" key="1">
    <citation type="journal article" date="2020" name="Microbiol. Resour. Announc.">
        <title>Draft Genome Sequence of a Cladosporium Species Isolated from the Mesophotic Ascidian Didemnum maculosum.</title>
        <authorList>
            <person name="Gioti A."/>
            <person name="Siaperas R."/>
            <person name="Nikolaivits E."/>
            <person name="Le Goff G."/>
            <person name="Ouazzani J."/>
            <person name="Kotoulas G."/>
            <person name="Topakas E."/>
        </authorList>
    </citation>
    <scope>NUCLEOTIDE SEQUENCE [LARGE SCALE GENOMIC DNA]</scope>
    <source>
        <strain evidence="7 8">TM138-S3</strain>
    </source>
</reference>
<comment type="caution">
    <text evidence="7">The sequence shown here is derived from an EMBL/GenBank/DDBJ whole genome shotgun (WGS) entry which is preliminary data.</text>
</comment>
<evidence type="ECO:0008006" key="9">
    <source>
        <dbReference type="Google" id="ProtNLM"/>
    </source>
</evidence>
<dbReference type="PANTHER" id="PTHR45649:SF2">
    <property type="entry name" value="ACID PERMEASE, PUTATIVE-RELATED"/>
    <property type="match status" value="1"/>
</dbReference>
<keyword evidence="5 6" id="KW-0472">Membrane</keyword>
<feature type="transmembrane region" description="Helical" evidence="6">
    <location>
        <begin position="233"/>
        <end position="252"/>
    </location>
</feature>
<feature type="transmembrane region" description="Helical" evidence="6">
    <location>
        <begin position="446"/>
        <end position="465"/>
    </location>
</feature>
<dbReference type="EMBL" id="JAAQHG020000006">
    <property type="protein sequence ID" value="KAL1588963.1"/>
    <property type="molecule type" value="Genomic_DNA"/>
</dbReference>
<keyword evidence="4 6" id="KW-1133">Transmembrane helix</keyword>
<keyword evidence="3 6" id="KW-0812">Transmembrane</keyword>
<evidence type="ECO:0000256" key="3">
    <source>
        <dbReference type="ARBA" id="ARBA00022692"/>
    </source>
</evidence>
<dbReference type="PANTHER" id="PTHR45649">
    <property type="entry name" value="AMINO-ACID PERMEASE BAT1"/>
    <property type="match status" value="1"/>
</dbReference>
<dbReference type="GO" id="GO:0016020">
    <property type="term" value="C:membrane"/>
    <property type="evidence" value="ECO:0007669"/>
    <property type="project" value="UniProtKB-SubCell"/>
</dbReference>
<organism evidence="7 8">
    <name type="scientific">Cladosporium halotolerans</name>
    <dbReference type="NCBI Taxonomy" id="1052096"/>
    <lineage>
        <taxon>Eukaryota</taxon>
        <taxon>Fungi</taxon>
        <taxon>Dikarya</taxon>
        <taxon>Ascomycota</taxon>
        <taxon>Pezizomycotina</taxon>
        <taxon>Dothideomycetes</taxon>
        <taxon>Dothideomycetidae</taxon>
        <taxon>Cladosporiales</taxon>
        <taxon>Cladosporiaceae</taxon>
        <taxon>Cladosporium</taxon>
    </lineage>
</organism>
<proteinExistence type="predicted"/>
<evidence type="ECO:0000256" key="4">
    <source>
        <dbReference type="ARBA" id="ARBA00022989"/>
    </source>
</evidence>
<keyword evidence="8" id="KW-1185">Reference proteome</keyword>
<feature type="transmembrane region" description="Helical" evidence="6">
    <location>
        <begin position="81"/>
        <end position="100"/>
    </location>
</feature>
<accession>A0AB34KZZ1</accession>
<dbReference type="PIRSF" id="PIRSF006060">
    <property type="entry name" value="AA_transporter"/>
    <property type="match status" value="1"/>
</dbReference>
<feature type="transmembrane region" description="Helical" evidence="6">
    <location>
        <begin position="376"/>
        <end position="396"/>
    </location>
</feature>
<keyword evidence="2" id="KW-0813">Transport</keyword>
<dbReference type="Pfam" id="PF13520">
    <property type="entry name" value="AA_permease_2"/>
    <property type="match status" value="1"/>
</dbReference>
<gene>
    <name evidence="7" type="ORF">WHR41_02524</name>
</gene>
<evidence type="ECO:0000256" key="6">
    <source>
        <dbReference type="SAM" id="Phobius"/>
    </source>
</evidence>
<evidence type="ECO:0000313" key="8">
    <source>
        <dbReference type="Proteomes" id="UP000803884"/>
    </source>
</evidence>
<feature type="transmembrane region" description="Helical" evidence="6">
    <location>
        <begin position="477"/>
        <end position="496"/>
    </location>
</feature>
<protein>
    <recommendedName>
        <fullName evidence="9">Amino acid transporter</fullName>
    </recommendedName>
</protein>
<feature type="transmembrane region" description="Helical" evidence="6">
    <location>
        <begin position="121"/>
        <end position="146"/>
    </location>
</feature>
<feature type="transmembrane region" description="Helical" evidence="6">
    <location>
        <begin position="166"/>
        <end position="185"/>
    </location>
</feature>
<dbReference type="InterPro" id="IPR002293">
    <property type="entry name" value="AA/rel_permease1"/>
</dbReference>
<dbReference type="AlphaFoldDB" id="A0AB34KZZ1"/>
<feature type="transmembrane region" description="Helical" evidence="6">
    <location>
        <begin position="273"/>
        <end position="300"/>
    </location>
</feature>
<evidence type="ECO:0000313" key="7">
    <source>
        <dbReference type="EMBL" id="KAL1588963.1"/>
    </source>
</evidence>